<accession>A0A914N589</accession>
<sequence>MSEFSARIITRTWTRLARNANTQSRISIISIHTTLTMCSISKVTTIHTSTGALLTYRSMSITLTRTAFWEIPENKGD</sequence>
<dbReference type="AlphaFoldDB" id="A0A914N589"/>
<keyword evidence="1" id="KW-1185">Reference proteome</keyword>
<name>A0A914N589_MELIC</name>
<reference evidence="2" key="1">
    <citation type="submission" date="2022-11" db="UniProtKB">
        <authorList>
            <consortium name="WormBaseParasite"/>
        </authorList>
    </citation>
    <scope>IDENTIFICATION</scope>
</reference>
<protein>
    <submittedName>
        <fullName evidence="2">Candidate secreted effector</fullName>
    </submittedName>
</protein>
<dbReference type="WBParaSite" id="Minc3s03121g32866">
    <property type="protein sequence ID" value="Minc3s03121g32866"/>
    <property type="gene ID" value="Minc3s03121g32866"/>
</dbReference>
<proteinExistence type="predicted"/>
<dbReference type="Proteomes" id="UP000887563">
    <property type="component" value="Unplaced"/>
</dbReference>
<evidence type="ECO:0000313" key="1">
    <source>
        <dbReference type="Proteomes" id="UP000887563"/>
    </source>
</evidence>
<organism evidence="1 2">
    <name type="scientific">Meloidogyne incognita</name>
    <name type="common">Southern root-knot nematode worm</name>
    <name type="synonym">Oxyuris incognita</name>
    <dbReference type="NCBI Taxonomy" id="6306"/>
    <lineage>
        <taxon>Eukaryota</taxon>
        <taxon>Metazoa</taxon>
        <taxon>Ecdysozoa</taxon>
        <taxon>Nematoda</taxon>
        <taxon>Chromadorea</taxon>
        <taxon>Rhabditida</taxon>
        <taxon>Tylenchina</taxon>
        <taxon>Tylenchomorpha</taxon>
        <taxon>Tylenchoidea</taxon>
        <taxon>Meloidogynidae</taxon>
        <taxon>Meloidogyninae</taxon>
        <taxon>Meloidogyne</taxon>
        <taxon>Meloidogyne incognita group</taxon>
    </lineage>
</organism>
<evidence type="ECO:0000313" key="2">
    <source>
        <dbReference type="WBParaSite" id="Minc3s03121g32866"/>
    </source>
</evidence>